<dbReference type="EMBL" id="KV748448">
    <property type="protein sequence ID" value="OCL15440.1"/>
    <property type="molecule type" value="Genomic_DNA"/>
</dbReference>
<evidence type="ECO:0000256" key="1">
    <source>
        <dbReference type="SAM" id="Phobius"/>
    </source>
</evidence>
<feature type="transmembrane region" description="Helical" evidence="1">
    <location>
        <begin position="157"/>
        <end position="177"/>
    </location>
</feature>
<reference evidence="2 3" key="1">
    <citation type="journal article" date="2016" name="Nat. Commun.">
        <title>Ectomycorrhizal ecology is imprinted in the genome of the dominant symbiotic fungus Cenococcum geophilum.</title>
        <authorList>
            <consortium name="DOE Joint Genome Institute"/>
            <person name="Peter M."/>
            <person name="Kohler A."/>
            <person name="Ohm R.A."/>
            <person name="Kuo A."/>
            <person name="Krutzmann J."/>
            <person name="Morin E."/>
            <person name="Arend M."/>
            <person name="Barry K.W."/>
            <person name="Binder M."/>
            <person name="Choi C."/>
            <person name="Clum A."/>
            <person name="Copeland A."/>
            <person name="Grisel N."/>
            <person name="Haridas S."/>
            <person name="Kipfer T."/>
            <person name="LaButti K."/>
            <person name="Lindquist E."/>
            <person name="Lipzen A."/>
            <person name="Maire R."/>
            <person name="Meier B."/>
            <person name="Mihaltcheva S."/>
            <person name="Molinier V."/>
            <person name="Murat C."/>
            <person name="Poggeler S."/>
            <person name="Quandt C.A."/>
            <person name="Sperisen C."/>
            <person name="Tritt A."/>
            <person name="Tisserant E."/>
            <person name="Crous P.W."/>
            <person name="Henrissat B."/>
            <person name="Nehls U."/>
            <person name="Egli S."/>
            <person name="Spatafora J.W."/>
            <person name="Grigoriev I.V."/>
            <person name="Martin F.M."/>
        </authorList>
    </citation>
    <scope>NUCLEOTIDE SEQUENCE [LARGE SCALE GENOMIC DNA]</scope>
    <source>
        <strain evidence="2 3">CBS 207.34</strain>
    </source>
</reference>
<dbReference type="AlphaFoldDB" id="A0A8E2JZL8"/>
<keyword evidence="3" id="KW-1185">Reference proteome</keyword>
<accession>A0A8E2JZL8</accession>
<keyword evidence="1" id="KW-0472">Membrane</keyword>
<keyword evidence="1" id="KW-0812">Transmembrane</keyword>
<dbReference type="OrthoDB" id="2431938at2759"/>
<evidence type="ECO:0000313" key="3">
    <source>
        <dbReference type="Proteomes" id="UP000250140"/>
    </source>
</evidence>
<feature type="transmembrane region" description="Helical" evidence="1">
    <location>
        <begin position="118"/>
        <end position="136"/>
    </location>
</feature>
<feature type="transmembrane region" description="Helical" evidence="1">
    <location>
        <begin position="237"/>
        <end position="260"/>
    </location>
</feature>
<feature type="transmembrane region" description="Helical" evidence="1">
    <location>
        <begin position="197"/>
        <end position="217"/>
    </location>
</feature>
<keyword evidence="1" id="KW-1133">Transmembrane helix</keyword>
<evidence type="ECO:0000313" key="2">
    <source>
        <dbReference type="EMBL" id="OCL15440.1"/>
    </source>
</evidence>
<feature type="transmembrane region" description="Helical" evidence="1">
    <location>
        <begin position="79"/>
        <end position="98"/>
    </location>
</feature>
<name>A0A8E2JZL8_9PEZI</name>
<organism evidence="2 3">
    <name type="scientific">Glonium stellatum</name>
    <dbReference type="NCBI Taxonomy" id="574774"/>
    <lineage>
        <taxon>Eukaryota</taxon>
        <taxon>Fungi</taxon>
        <taxon>Dikarya</taxon>
        <taxon>Ascomycota</taxon>
        <taxon>Pezizomycotina</taxon>
        <taxon>Dothideomycetes</taxon>
        <taxon>Pleosporomycetidae</taxon>
        <taxon>Gloniales</taxon>
        <taxon>Gloniaceae</taxon>
        <taxon>Glonium</taxon>
    </lineage>
</organism>
<protein>
    <submittedName>
        <fullName evidence="2">Uncharacterized protein</fullName>
    </submittedName>
</protein>
<dbReference type="Proteomes" id="UP000250140">
    <property type="component" value="Unassembled WGS sequence"/>
</dbReference>
<gene>
    <name evidence="2" type="ORF">AOQ84DRAFT_419296</name>
</gene>
<proteinExistence type="predicted"/>
<sequence>MWWQMLTFVTDFGVLYSIMLIESTRKANSITFARLPLSFGLAAQLRGIGVVGPSYFFLHYISSQLPSVGSSEKHLVRPAYTRTLFPAMILGFYAPHFLSMLHPSFAARHDWGWIWQMFPVWAVLIQFIFTYSFKLAGASEARIKDQKEILQTTRTTIGSSIVLSAIVWLYVLTMSPFPLRGIFLPHFTPPNRGWVEVIGNFLQYDYLFCWGSSLLWLGHLFRDLKKIGSVRQSWIALLARTVVTSAALGPGAAVGLAGLWREGLLTNKDNHSKD</sequence>